<evidence type="ECO:0000256" key="1">
    <source>
        <dbReference type="SAM" id="Phobius"/>
    </source>
</evidence>
<dbReference type="EMBL" id="MFBN01000049">
    <property type="protein sequence ID" value="OGD94351.1"/>
    <property type="molecule type" value="Genomic_DNA"/>
</dbReference>
<feature type="transmembrane region" description="Helical" evidence="1">
    <location>
        <begin position="12"/>
        <end position="33"/>
    </location>
</feature>
<name>A0A1F5GR74_9BACT</name>
<accession>A0A1F5GR74</accession>
<comment type="caution">
    <text evidence="2">The sequence shown here is derived from an EMBL/GenBank/DDBJ whole genome shotgun (WGS) entry which is preliminary data.</text>
</comment>
<dbReference type="STRING" id="1797724.A3A48_03315"/>
<protein>
    <submittedName>
        <fullName evidence="2">Uncharacterized protein</fullName>
    </submittedName>
</protein>
<keyword evidence="1" id="KW-1133">Transmembrane helix</keyword>
<sequence length="349" mass="39615">MTSLTKLREIRVYFILGTLTILLITAITLQLFLKQKGKTGQIWQNIEISASLPKQTTATKVNFLAEHLTIPREMSVIKLTPNDIDLDKSQELAKNLGFQQQPQVISSVIAGEILLWRSANATLSVDIQHKTLHFERIINYKQEQKGLVNLDRAVESLKKFLDNSKLDFKNFNIEDPQFNLYEKLSEGLATEDTQKAKYIELIYPKQINGFPVILKSQLASLKAITDYADEVLSLDLDLNVNAPWEVEFEGTTKPFDKIIKELNEDKGIYLSSIGKPFNSTQNNLTINTLTVTEAEIVYFEDIKETNRLVPTLYVKGETVLSDRSIEKVGIILPIINNFEFVVKSPNPKP</sequence>
<evidence type="ECO:0000313" key="3">
    <source>
        <dbReference type="Proteomes" id="UP000178336"/>
    </source>
</evidence>
<evidence type="ECO:0000313" key="2">
    <source>
        <dbReference type="EMBL" id="OGD94351.1"/>
    </source>
</evidence>
<organism evidence="2 3">
    <name type="scientific">Candidatus Curtissbacteria bacterium RIFCSPLOWO2_01_FULL_37_9</name>
    <dbReference type="NCBI Taxonomy" id="1797724"/>
    <lineage>
        <taxon>Bacteria</taxon>
        <taxon>Candidatus Curtissiibacteriota</taxon>
    </lineage>
</organism>
<dbReference type="Proteomes" id="UP000178336">
    <property type="component" value="Unassembled WGS sequence"/>
</dbReference>
<keyword evidence="1" id="KW-0472">Membrane</keyword>
<gene>
    <name evidence="2" type="ORF">A3A48_03315</name>
</gene>
<reference evidence="2 3" key="1">
    <citation type="journal article" date="2016" name="Nat. Commun.">
        <title>Thousands of microbial genomes shed light on interconnected biogeochemical processes in an aquifer system.</title>
        <authorList>
            <person name="Anantharaman K."/>
            <person name="Brown C.T."/>
            <person name="Hug L.A."/>
            <person name="Sharon I."/>
            <person name="Castelle C.J."/>
            <person name="Probst A.J."/>
            <person name="Thomas B.C."/>
            <person name="Singh A."/>
            <person name="Wilkins M.J."/>
            <person name="Karaoz U."/>
            <person name="Brodie E.L."/>
            <person name="Williams K.H."/>
            <person name="Hubbard S.S."/>
            <person name="Banfield J.F."/>
        </authorList>
    </citation>
    <scope>NUCLEOTIDE SEQUENCE [LARGE SCALE GENOMIC DNA]</scope>
</reference>
<proteinExistence type="predicted"/>
<keyword evidence="1" id="KW-0812">Transmembrane</keyword>
<dbReference type="AlphaFoldDB" id="A0A1F5GR74"/>